<comment type="caution">
    <text evidence="1">The sequence shown here is derived from an EMBL/GenBank/DDBJ whole genome shotgun (WGS) entry which is preliminary data.</text>
</comment>
<evidence type="ECO:0000313" key="1">
    <source>
        <dbReference type="EMBL" id="KAH3821015.1"/>
    </source>
</evidence>
<dbReference type="PANTHER" id="PTHR33480">
    <property type="entry name" value="SET DOMAIN-CONTAINING PROTEIN-RELATED"/>
    <property type="match status" value="1"/>
</dbReference>
<sequence length="158" mass="18186">MQVCALRRKHVKKKNDMHRISQNARTLARLVIKASEQLPMVSLNKLLCKDNFDLVVSSTLSLSQNSVTLANKMGHLLGHCLMIKNGYSIRCNSNEMAEETRLLKVLFDAEWKYRVNAPMTRQKTVRDMNELKCIPETNDLVKFRDYIKQIIESSSCLS</sequence>
<proteinExistence type="predicted"/>
<keyword evidence="2" id="KW-1185">Reference proteome</keyword>
<protein>
    <submittedName>
        <fullName evidence="1">Uncharacterized protein</fullName>
    </submittedName>
</protein>
<reference evidence="1" key="1">
    <citation type="journal article" date="2019" name="bioRxiv">
        <title>The Genome of the Zebra Mussel, Dreissena polymorpha: A Resource for Invasive Species Research.</title>
        <authorList>
            <person name="McCartney M.A."/>
            <person name="Auch B."/>
            <person name="Kono T."/>
            <person name="Mallez S."/>
            <person name="Zhang Y."/>
            <person name="Obille A."/>
            <person name="Becker A."/>
            <person name="Abrahante J.E."/>
            <person name="Garbe J."/>
            <person name="Badalamenti J.P."/>
            <person name="Herman A."/>
            <person name="Mangelson H."/>
            <person name="Liachko I."/>
            <person name="Sullivan S."/>
            <person name="Sone E.D."/>
            <person name="Koren S."/>
            <person name="Silverstein K.A.T."/>
            <person name="Beckman K.B."/>
            <person name="Gohl D.M."/>
        </authorList>
    </citation>
    <scope>NUCLEOTIDE SEQUENCE</scope>
    <source>
        <strain evidence="1">Duluth1</strain>
        <tissue evidence="1">Whole animal</tissue>
    </source>
</reference>
<reference evidence="1" key="2">
    <citation type="submission" date="2020-11" db="EMBL/GenBank/DDBJ databases">
        <authorList>
            <person name="McCartney M.A."/>
            <person name="Auch B."/>
            <person name="Kono T."/>
            <person name="Mallez S."/>
            <person name="Becker A."/>
            <person name="Gohl D.M."/>
            <person name="Silverstein K.A.T."/>
            <person name="Koren S."/>
            <person name="Bechman K.B."/>
            <person name="Herman A."/>
            <person name="Abrahante J.E."/>
            <person name="Garbe J."/>
        </authorList>
    </citation>
    <scope>NUCLEOTIDE SEQUENCE</scope>
    <source>
        <strain evidence="1">Duluth1</strain>
        <tissue evidence="1">Whole animal</tissue>
    </source>
</reference>
<dbReference type="AlphaFoldDB" id="A0A9D4JQN3"/>
<organism evidence="1 2">
    <name type="scientific">Dreissena polymorpha</name>
    <name type="common">Zebra mussel</name>
    <name type="synonym">Mytilus polymorpha</name>
    <dbReference type="NCBI Taxonomy" id="45954"/>
    <lineage>
        <taxon>Eukaryota</taxon>
        <taxon>Metazoa</taxon>
        <taxon>Spiralia</taxon>
        <taxon>Lophotrochozoa</taxon>
        <taxon>Mollusca</taxon>
        <taxon>Bivalvia</taxon>
        <taxon>Autobranchia</taxon>
        <taxon>Heteroconchia</taxon>
        <taxon>Euheterodonta</taxon>
        <taxon>Imparidentia</taxon>
        <taxon>Neoheterodontei</taxon>
        <taxon>Myida</taxon>
        <taxon>Dreissenoidea</taxon>
        <taxon>Dreissenidae</taxon>
        <taxon>Dreissena</taxon>
    </lineage>
</organism>
<accession>A0A9D4JQN3</accession>
<dbReference type="Proteomes" id="UP000828390">
    <property type="component" value="Unassembled WGS sequence"/>
</dbReference>
<evidence type="ECO:0000313" key="2">
    <source>
        <dbReference type="Proteomes" id="UP000828390"/>
    </source>
</evidence>
<dbReference type="PANTHER" id="PTHR33480:SF1">
    <property type="entry name" value="TYR RECOMBINASE DOMAIN-CONTAINING PROTEIN"/>
    <property type="match status" value="1"/>
</dbReference>
<name>A0A9D4JQN3_DREPO</name>
<gene>
    <name evidence="1" type="ORF">DPMN_122770</name>
</gene>
<dbReference type="EMBL" id="JAIWYP010000005">
    <property type="protein sequence ID" value="KAH3821015.1"/>
    <property type="molecule type" value="Genomic_DNA"/>
</dbReference>